<keyword evidence="1" id="KW-1133">Transmembrane helix</keyword>
<feature type="transmembrane region" description="Helical" evidence="1">
    <location>
        <begin position="378"/>
        <end position="403"/>
    </location>
</feature>
<feature type="transmembrane region" description="Helical" evidence="1">
    <location>
        <begin position="269"/>
        <end position="288"/>
    </location>
</feature>
<evidence type="ECO:0000313" key="3">
    <source>
        <dbReference type="Proteomes" id="UP000522720"/>
    </source>
</evidence>
<evidence type="ECO:0000256" key="1">
    <source>
        <dbReference type="SAM" id="Phobius"/>
    </source>
</evidence>
<dbReference type="AlphaFoldDB" id="A0A7X6N3B6"/>
<dbReference type="EMBL" id="JAAXPR010000035">
    <property type="protein sequence ID" value="NKZ21384.1"/>
    <property type="molecule type" value="Genomic_DNA"/>
</dbReference>
<keyword evidence="1" id="KW-0472">Membrane</keyword>
<dbReference type="InterPro" id="IPR011435">
    <property type="entry name" value="UmpAB"/>
</dbReference>
<gene>
    <name evidence="2" type="ORF">HF992_11280</name>
</gene>
<keyword evidence="3" id="KW-1185">Reference proteome</keyword>
<feature type="transmembrane region" description="Helical" evidence="1">
    <location>
        <begin position="46"/>
        <end position="68"/>
    </location>
</feature>
<comment type="caution">
    <text evidence="2">The sequence shown here is derived from an EMBL/GenBank/DDBJ whole genome shotgun (WGS) entry which is preliminary data.</text>
</comment>
<name>A0A7X6N3B6_9STRE</name>
<feature type="transmembrane region" description="Helical" evidence="1">
    <location>
        <begin position="125"/>
        <end position="151"/>
    </location>
</feature>
<organism evidence="2 3">
    <name type="scientific">Streptococcus ovuberis</name>
    <dbReference type="NCBI Taxonomy" id="1936207"/>
    <lineage>
        <taxon>Bacteria</taxon>
        <taxon>Bacillati</taxon>
        <taxon>Bacillota</taxon>
        <taxon>Bacilli</taxon>
        <taxon>Lactobacillales</taxon>
        <taxon>Streptococcaceae</taxon>
        <taxon>Streptococcus</taxon>
    </lineage>
</organism>
<feature type="transmembrane region" description="Helical" evidence="1">
    <location>
        <begin position="472"/>
        <end position="493"/>
    </location>
</feature>
<feature type="transmembrane region" description="Helical" evidence="1">
    <location>
        <begin position="188"/>
        <end position="207"/>
    </location>
</feature>
<feature type="transmembrane region" description="Helical" evidence="1">
    <location>
        <begin position="409"/>
        <end position="426"/>
    </location>
</feature>
<accession>A0A7X6N3B6</accession>
<dbReference type="Pfam" id="PF07556">
    <property type="entry name" value="DUF1538"/>
    <property type="match status" value="2"/>
</dbReference>
<evidence type="ECO:0000313" key="2">
    <source>
        <dbReference type="EMBL" id="NKZ21384.1"/>
    </source>
</evidence>
<feature type="transmembrane region" description="Helical" evidence="1">
    <location>
        <begin position="21"/>
        <end position="40"/>
    </location>
</feature>
<feature type="transmembrane region" description="Helical" evidence="1">
    <location>
        <begin position="345"/>
        <end position="366"/>
    </location>
</feature>
<dbReference type="Proteomes" id="UP000522720">
    <property type="component" value="Unassembled WGS sequence"/>
</dbReference>
<feature type="transmembrane region" description="Helical" evidence="1">
    <location>
        <begin position="89"/>
        <end position="113"/>
    </location>
</feature>
<feature type="transmembrane region" description="Helical" evidence="1">
    <location>
        <begin position="300"/>
        <end position="325"/>
    </location>
</feature>
<feature type="transmembrane region" description="Helical" evidence="1">
    <location>
        <begin position="438"/>
        <end position="460"/>
    </location>
</feature>
<sequence>MFYYFLLEREVVLLRRKFKEVILSVIPLSLLILVLHFTLTPLPNAVIWRFVIANFWIILGLTFFLIGVDIGITPFGRLTGTSLAKSNRLWIVLASGTCLGFLISIAEPGLMVLASQVSLVTGGAIGANVMLIVVSLGLAVTIGLGFLRIFFNLPLYQLLLMLYLSIFVLSCLSAPEFLAIAFDASGSTTGIMAVPFILALSTGISKLKKDSKASEKDSFGLVAIASTGPILTVLLLDIMSKTKTFHADIELAPVEGQAVWSVFTRLMPIYAKETVIVIAPLFILLLLLQRKVFNLNPRTLRKLLTGFLFAFLGLFLFMVGINAGFMDVGMIVGRTLVLMEHKLPIVVIGFIFGVLTILAEPAVYVLTHQIEQVTSGHIKRMAVLIPLALGVGGAVALSVLRVIVPEIQLWHYLFPGYLLCILLMFMTPKLFIGIAFDAGGVATGPMTATLILAFIQGAAFTFEGADLLVDGFGMIAMVAMMPIITLQILGCIFKLKTQKKERLGEG</sequence>
<proteinExistence type="predicted"/>
<protein>
    <submittedName>
        <fullName evidence="2">DUF1538 domain-containing protein</fullName>
    </submittedName>
</protein>
<feature type="transmembrane region" description="Helical" evidence="1">
    <location>
        <begin position="219"/>
        <end position="236"/>
    </location>
</feature>
<reference evidence="2 3" key="1">
    <citation type="submission" date="2020-04" db="EMBL/GenBank/DDBJ databases">
        <title>MicrobeNet Type strains.</title>
        <authorList>
            <person name="Nicholson A.C."/>
        </authorList>
    </citation>
    <scope>NUCLEOTIDE SEQUENCE [LARGE SCALE GENOMIC DNA]</scope>
    <source>
        <strain evidence="2 3">CCUG 69612</strain>
    </source>
</reference>
<keyword evidence="1" id="KW-0812">Transmembrane</keyword>
<feature type="transmembrane region" description="Helical" evidence="1">
    <location>
        <begin position="158"/>
        <end position="182"/>
    </location>
</feature>